<dbReference type="AlphaFoldDB" id="A0A3M7S1A1"/>
<sequence length="75" mass="8506">MNGQLPTLMSGLWEMFVSVSDIRDGIDAFPFFITSLRLAVDHRRVDSVEPTVVARQGNANEKRGFSFFLLRSDRS</sequence>
<comment type="caution">
    <text evidence="1">The sequence shown here is derived from an EMBL/GenBank/DDBJ whole genome shotgun (WGS) entry which is preliminary data.</text>
</comment>
<name>A0A3M7S1A1_BRAPC</name>
<dbReference type="Proteomes" id="UP000276133">
    <property type="component" value="Unassembled WGS sequence"/>
</dbReference>
<organism evidence="1 2">
    <name type="scientific">Brachionus plicatilis</name>
    <name type="common">Marine rotifer</name>
    <name type="synonym">Brachionus muelleri</name>
    <dbReference type="NCBI Taxonomy" id="10195"/>
    <lineage>
        <taxon>Eukaryota</taxon>
        <taxon>Metazoa</taxon>
        <taxon>Spiralia</taxon>
        <taxon>Gnathifera</taxon>
        <taxon>Rotifera</taxon>
        <taxon>Eurotatoria</taxon>
        <taxon>Monogononta</taxon>
        <taxon>Pseudotrocha</taxon>
        <taxon>Ploima</taxon>
        <taxon>Brachionidae</taxon>
        <taxon>Brachionus</taxon>
    </lineage>
</organism>
<gene>
    <name evidence="1" type="ORF">BpHYR1_019495</name>
</gene>
<evidence type="ECO:0000313" key="2">
    <source>
        <dbReference type="Proteomes" id="UP000276133"/>
    </source>
</evidence>
<reference evidence="1 2" key="1">
    <citation type="journal article" date="2018" name="Sci. Rep.">
        <title>Genomic signatures of local adaptation to the degree of environmental predictability in rotifers.</title>
        <authorList>
            <person name="Franch-Gras L."/>
            <person name="Hahn C."/>
            <person name="Garcia-Roger E.M."/>
            <person name="Carmona M.J."/>
            <person name="Serra M."/>
            <person name="Gomez A."/>
        </authorList>
    </citation>
    <scope>NUCLEOTIDE SEQUENCE [LARGE SCALE GENOMIC DNA]</scope>
    <source>
        <strain evidence="1">HYR1</strain>
    </source>
</reference>
<dbReference type="EMBL" id="REGN01002194">
    <property type="protein sequence ID" value="RNA29584.1"/>
    <property type="molecule type" value="Genomic_DNA"/>
</dbReference>
<proteinExistence type="predicted"/>
<evidence type="ECO:0000313" key="1">
    <source>
        <dbReference type="EMBL" id="RNA29584.1"/>
    </source>
</evidence>
<keyword evidence="2" id="KW-1185">Reference proteome</keyword>
<accession>A0A3M7S1A1</accession>
<protein>
    <submittedName>
        <fullName evidence="1">Uncharacterized protein</fullName>
    </submittedName>
</protein>